<dbReference type="EMBL" id="AP011638">
    <property type="protein sequence ID" value="BAL52740.1"/>
    <property type="molecule type" value="Genomic_DNA"/>
</dbReference>
<dbReference type="InterPro" id="IPR020103">
    <property type="entry name" value="PsdUridine_synth_cat_dom_sf"/>
</dbReference>
<dbReference type="PROSITE" id="PS01149">
    <property type="entry name" value="PSI_RSU"/>
    <property type="match status" value="1"/>
</dbReference>
<dbReference type="InterPro" id="IPR000748">
    <property type="entry name" value="PsdUridine_synth_RsuA/RluB/E/F"/>
</dbReference>
<dbReference type="PROSITE" id="PS50889">
    <property type="entry name" value="S4"/>
    <property type="match status" value="1"/>
</dbReference>
<dbReference type="InterPro" id="IPR020094">
    <property type="entry name" value="TruA/RsuA/RluB/E/F_N"/>
</dbReference>
<evidence type="ECO:0000259" key="5">
    <source>
        <dbReference type="SMART" id="SM00363"/>
    </source>
</evidence>
<dbReference type="Gene3D" id="3.10.290.10">
    <property type="entry name" value="RNA-binding S4 domain"/>
    <property type="match status" value="1"/>
</dbReference>
<evidence type="ECO:0000256" key="3">
    <source>
        <dbReference type="PROSITE-ProRule" id="PRU00182"/>
    </source>
</evidence>
<dbReference type="Gene3D" id="3.30.70.1560">
    <property type="entry name" value="Alpha-L RNA-binding motif"/>
    <property type="match status" value="1"/>
</dbReference>
<dbReference type="InterPro" id="IPR036986">
    <property type="entry name" value="S4_RNA-bd_sf"/>
</dbReference>
<dbReference type="GO" id="GO:0000455">
    <property type="term" value="P:enzyme-directed rRNA pseudouridine synthesis"/>
    <property type="evidence" value="ECO:0007669"/>
    <property type="project" value="UniProtKB-ARBA"/>
</dbReference>
<gene>
    <name evidence="6" type="ORF">HGMM_F03B08C18</name>
</gene>
<organism evidence="6">
    <name type="scientific">uncultured Chloroflexota bacterium</name>
    <dbReference type="NCBI Taxonomy" id="166587"/>
    <lineage>
        <taxon>Bacteria</taxon>
        <taxon>Bacillati</taxon>
        <taxon>Chloroflexota</taxon>
        <taxon>environmental samples</taxon>
    </lineage>
</organism>
<dbReference type="Pfam" id="PF00849">
    <property type="entry name" value="PseudoU_synth_2"/>
    <property type="match status" value="1"/>
</dbReference>
<dbReference type="SMART" id="SM00363">
    <property type="entry name" value="S4"/>
    <property type="match status" value="1"/>
</dbReference>
<dbReference type="PANTHER" id="PTHR47683">
    <property type="entry name" value="PSEUDOURIDINE SYNTHASE FAMILY PROTEIN-RELATED"/>
    <property type="match status" value="1"/>
</dbReference>
<evidence type="ECO:0000313" key="6">
    <source>
        <dbReference type="EMBL" id="BAL52740.1"/>
    </source>
</evidence>
<reference evidence="6" key="1">
    <citation type="journal article" date="2005" name="Environ. Microbiol.">
        <title>Genetic and functional properties of uncultivated thermophilic crenarchaeotes from a subsurface gold mine as revealed by analysis of genome fragments.</title>
        <authorList>
            <person name="Nunoura T."/>
            <person name="Hirayama H."/>
            <person name="Takami H."/>
            <person name="Oida H."/>
            <person name="Nishi S."/>
            <person name="Shimamura S."/>
            <person name="Suzuki Y."/>
            <person name="Inagaki F."/>
            <person name="Takai K."/>
            <person name="Nealson K.H."/>
            <person name="Horikoshi K."/>
        </authorList>
    </citation>
    <scope>NUCLEOTIDE SEQUENCE</scope>
</reference>
<dbReference type="GO" id="GO:0003723">
    <property type="term" value="F:RNA binding"/>
    <property type="evidence" value="ECO:0007669"/>
    <property type="project" value="UniProtKB-KW"/>
</dbReference>
<comment type="similarity">
    <text evidence="1 4">Belongs to the pseudouridine synthase RsuA family.</text>
</comment>
<evidence type="ECO:0000256" key="4">
    <source>
        <dbReference type="RuleBase" id="RU003887"/>
    </source>
</evidence>
<dbReference type="GO" id="GO:0120159">
    <property type="term" value="F:rRNA pseudouridine synthase activity"/>
    <property type="evidence" value="ECO:0007669"/>
    <property type="project" value="UniProtKB-ARBA"/>
</dbReference>
<dbReference type="PANTHER" id="PTHR47683:SF2">
    <property type="entry name" value="RNA-BINDING S4 DOMAIN-CONTAINING PROTEIN"/>
    <property type="match status" value="1"/>
</dbReference>
<dbReference type="AlphaFoldDB" id="H5S9A4"/>
<evidence type="ECO:0000256" key="1">
    <source>
        <dbReference type="ARBA" id="ARBA00008348"/>
    </source>
</evidence>
<dbReference type="SUPFAM" id="SSF55174">
    <property type="entry name" value="Alpha-L RNA-binding motif"/>
    <property type="match status" value="1"/>
</dbReference>
<keyword evidence="2 4" id="KW-0413">Isomerase</keyword>
<dbReference type="SUPFAM" id="SSF55120">
    <property type="entry name" value="Pseudouridine synthase"/>
    <property type="match status" value="1"/>
</dbReference>
<name>H5S9A4_9CHLR</name>
<dbReference type="InterPro" id="IPR006145">
    <property type="entry name" value="PsdUridine_synth_RsuA/RluA"/>
</dbReference>
<sequence length="253" mass="28267">MEERLQKILSQAGIASRRAAEELIRAGRVRVNGQVASLGQKADPQRDTITVDGRRIQPAAKVYIALYKPRKVLSTLEAEPGDRRRTLQDILPISEHVYPVGRLDYESEGLILMTNDGELAQQLTHPSYGHVKLYRVLVARRPDEKQLEALRHGVVLSDGHRTLPADVRVESLAGKGAWLQIALREGRKRQIREMCTLIGLPVVRLIRIAIGPLQLGALKPGEWRYLNAEEIALLRRSIASPRPANTSLPGKRT</sequence>
<dbReference type="CDD" id="cd02870">
    <property type="entry name" value="PseudoU_synth_RsuA_like"/>
    <property type="match status" value="1"/>
</dbReference>
<accession>H5S9A4</accession>
<dbReference type="EC" id="5.4.99.-" evidence="4"/>
<evidence type="ECO:0000256" key="2">
    <source>
        <dbReference type="ARBA" id="ARBA00023235"/>
    </source>
</evidence>
<reference evidence="6" key="2">
    <citation type="journal article" date="2012" name="PLoS ONE">
        <title>A Deeply Branching Thermophilic Bacterium with an Ancient Acetyl-CoA Pathway Dominates a Subsurface Ecosystem.</title>
        <authorList>
            <person name="Takami H."/>
            <person name="Noguchi H."/>
            <person name="Takaki Y."/>
            <person name="Uchiyama I."/>
            <person name="Toyoda A."/>
            <person name="Nishi S."/>
            <person name="Chee G.-J."/>
            <person name="Arai W."/>
            <person name="Nunoura T."/>
            <person name="Itoh T."/>
            <person name="Hattori M."/>
            <person name="Takai K."/>
        </authorList>
    </citation>
    <scope>NUCLEOTIDE SEQUENCE</scope>
</reference>
<proteinExistence type="inferred from homology"/>
<dbReference type="Pfam" id="PF01479">
    <property type="entry name" value="S4"/>
    <property type="match status" value="1"/>
</dbReference>
<keyword evidence="3" id="KW-0694">RNA-binding</keyword>
<dbReference type="InterPro" id="IPR018496">
    <property type="entry name" value="PsdUridine_synth_RsuA/RluB_CS"/>
</dbReference>
<feature type="domain" description="RNA-binding S4" evidence="5">
    <location>
        <begin position="3"/>
        <end position="61"/>
    </location>
</feature>
<dbReference type="CDD" id="cd00165">
    <property type="entry name" value="S4"/>
    <property type="match status" value="1"/>
</dbReference>
<dbReference type="InterPro" id="IPR042092">
    <property type="entry name" value="PsdUridine_s_RsuA/RluB/E/F_cat"/>
</dbReference>
<dbReference type="Gene3D" id="3.30.70.580">
    <property type="entry name" value="Pseudouridine synthase I, catalytic domain, N-terminal subdomain"/>
    <property type="match status" value="1"/>
</dbReference>
<dbReference type="InterPro" id="IPR050343">
    <property type="entry name" value="RsuA_PseudoU_synthase"/>
</dbReference>
<dbReference type="NCBIfam" id="TIGR00093">
    <property type="entry name" value="pseudouridine synthase"/>
    <property type="match status" value="1"/>
</dbReference>
<dbReference type="InterPro" id="IPR002942">
    <property type="entry name" value="S4_RNA-bd"/>
</dbReference>
<dbReference type="FunFam" id="3.10.290.10:FF:000003">
    <property type="entry name" value="Pseudouridine synthase"/>
    <property type="match status" value="1"/>
</dbReference>
<protein>
    <recommendedName>
        <fullName evidence="4">Pseudouridine synthase</fullName>
        <ecNumber evidence="4">5.4.99.-</ecNumber>
    </recommendedName>
</protein>